<evidence type="ECO:0000313" key="2">
    <source>
        <dbReference type="Proteomes" id="UP001165960"/>
    </source>
</evidence>
<dbReference type="EMBL" id="QTSX02003789">
    <property type="protein sequence ID" value="KAJ9068091.1"/>
    <property type="molecule type" value="Genomic_DNA"/>
</dbReference>
<evidence type="ECO:0000313" key="1">
    <source>
        <dbReference type="EMBL" id="KAJ9068091.1"/>
    </source>
</evidence>
<gene>
    <name evidence="1" type="ORF">DSO57_1032151</name>
</gene>
<accession>A0ACC2T0W7</accession>
<protein>
    <submittedName>
        <fullName evidence="1">Uncharacterized protein</fullName>
    </submittedName>
</protein>
<reference evidence="1" key="1">
    <citation type="submission" date="2022-04" db="EMBL/GenBank/DDBJ databases">
        <title>Genome of the entomopathogenic fungus Entomophthora muscae.</title>
        <authorList>
            <person name="Elya C."/>
            <person name="Lovett B.R."/>
            <person name="Lee E."/>
            <person name="Macias A.M."/>
            <person name="Hajek A.E."/>
            <person name="De Bivort B.L."/>
            <person name="Kasson M.T."/>
            <person name="De Fine Licht H.H."/>
            <person name="Stajich J.E."/>
        </authorList>
    </citation>
    <scope>NUCLEOTIDE SEQUENCE</scope>
    <source>
        <strain evidence="1">Berkeley</strain>
    </source>
</reference>
<name>A0ACC2T0W7_9FUNG</name>
<proteinExistence type="predicted"/>
<organism evidence="1 2">
    <name type="scientific">Entomophthora muscae</name>
    <dbReference type="NCBI Taxonomy" id="34485"/>
    <lineage>
        <taxon>Eukaryota</taxon>
        <taxon>Fungi</taxon>
        <taxon>Fungi incertae sedis</taxon>
        <taxon>Zoopagomycota</taxon>
        <taxon>Entomophthoromycotina</taxon>
        <taxon>Entomophthoromycetes</taxon>
        <taxon>Entomophthorales</taxon>
        <taxon>Entomophthoraceae</taxon>
        <taxon>Entomophthora</taxon>
    </lineage>
</organism>
<keyword evidence="2" id="KW-1185">Reference proteome</keyword>
<sequence length="228" mass="25030">MLPTALMVCQTWVNCNTGKSSYELVYGQKPALVSTSAGPRLSLPKKVPEANEPSVQQARKDQEEMKHKRVEREAIPLQQERFQPGDKIWDVNHDQHKLDPGLCGPGILMEVKPNNTYLIKRIGACTKLKHMHHDCLCLCKAKTAQRNSRLPVPNAKLDQYQACIPNSLKKIPKAPPSSTPGGDVATSLITPSWGINTPSSSPNGSLFVRLSQGASLSISKPFNLFGII</sequence>
<dbReference type="Proteomes" id="UP001165960">
    <property type="component" value="Unassembled WGS sequence"/>
</dbReference>
<comment type="caution">
    <text evidence="1">The sequence shown here is derived from an EMBL/GenBank/DDBJ whole genome shotgun (WGS) entry which is preliminary data.</text>
</comment>